<dbReference type="STRING" id="1420851.AU255_09175"/>
<protein>
    <submittedName>
        <fullName evidence="1">Uncharacterized protein</fullName>
    </submittedName>
</protein>
<name>A0A1V8M8Y6_9GAMM</name>
<comment type="caution">
    <text evidence="1">The sequence shown here is derived from an EMBL/GenBank/DDBJ whole genome shotgun (WGS) entry which is preliminary data.</text>
</comment>
<organism evidence="1 2">
    <name type="scientific">Methyloprofundus sedimenti</name>
    <dbReference type="NCBI Taxonomy" id="1420851"/>
    <lineage>
        <taxon>Bacteria</taxon>
        <taxon>Pseudomonadati</taxon>
        <taxon>Pseudomonadota</taxon>
        <taxon>Gammaproteobacteria</taxon>
        <taxon>Methylococcales</taxon>
        <taxon>Methylococcaceae</taxon>
        <taxon>Methyloprofundus</taxon>
    </lineage>
</organism>
<keyword evidence="2" id="KW-1185">Reference proteome</keyword>
<dbReference type="RefSeq" id="WP_080522615.1">
    <property type="nucleotide sequence ID" value="NZ_LPUF01000001.1"/>
</dbReference>
<dbReference type="AlphaFoldDB" id="A0A1V8M8Y6"/>
<accession>A0A1V8M8Y6</accession>
<evidence type="ECO:0000313" key="2">
    <source>
        <dbReference type="Proteomes" id="UP000191980"/>
    </source>
</evidence>
<sequence length="119" mass="12991">MNNLIIDGKEINQPGSSSAAKFIFSVAYAYHAKKRNPKTGRMELNANLDSHEELHAQIESLEIFLNDSLSGVGEALAIQDALSNEAIQKLGFLISGLADLQALVSDTRNLVNRGSHEHF</sequence>
<gene>
    <name evidence="1" type="ORF">AU255_09175</name>
</gene>
<dbReference type="Proteomes" id="UP000191980">
    <property type="component" value="Unassembled WGS sequence"/>
</dbReference>
<dbReference type="EMBL" id="LPUF01000001">
    <property type="protein sequence ID" value="OQK18009.1"/>
    <property type="molecule type" value="Genomic_DNA"/>
</dbReference>
<reference evidence="1 2" key="1">
    <citation type="submission" date="2015-12" db="EMBL/GenBank/DDBJ databases">
        <authorList>
            <person name="Shamseldin A."/>
            <person name="Moawad H."/>
            <person name="Abd El-Rahim W.M."/>
            <person name="Sadowsky M.J."/>
        </authorList>
    </citation>
    <scope>NUCLEOTIDE SEQUENCE [LARGE SCALE GENOMIC DNA]</scope>
    <source>
        <strain evidence="1 2">WF1</strain>
    </source>
</reference>
<evidence type="ECO:0000313" key="1">
    <source>
        <dbReference type="EMBL" id="OQK18009.1"/>
    </source>
</evidence>
<proteinExistence type="predicted"/>